<dbReference type="Proteomes" id="UP001501094">
    <property type="component" value="Unassembled WGS sequence"/>
</dbReference>
<evidence type="ECO:0000256" key="1">
    <source>
        <dbReference type="ARBA" id="ARBA00022737"/>
    </source>
</evidence>
<feature type="domain" description="Teneurin-like YD-shell" evidence="3">
    <location>
        <begin position="1340"/>
        <end position="1409"/>
    </location>
</feature>
<feature type="compositionally biased region" description="Low complexity" evidence="2">
    <location>
        <begin position="1375"/>
        <end position="1386"/>
    </location>
</feature>
<feature type="compositionally biased region" description="Polar residues" evidence="2">
    <location>
        <begin position="21"/>
        <end position="31"/>
    </location>
</feature>
<dbReference type="EMBL" id="BAAANL010000003">
    <property type="protein sequence ID" value="GAA1859918.1"/>
    <property type="molecule type" value="Genomic_DNA"/>
</dbReference>
<dbReference type="PANTHER" id="PTHR32305">
    <property type="match status" value="1"/>
</dbReference>
<feature type="compositionally biased region" description="Low complexity" evidence="2">
    <location>
        <begin position="1999"/>
        <end position="2014"/>
    </location>
</feature>
<proteinExistence type="predicted"/>
<feature type="region of interest" description="Disordered" evidence="2">
    <location>
        <begin position="1976"/>
        <end position="2014"/>
    </location>
</feature>
<dbReference type="SUPFAM" id="SSF52309">
    <property type="entry name" value="N-(deoxy)ribosyltransferase-like"/>
    <property type="match status" value="1"/>
</dbReference>
<organism evidence="4 5">
    <name type="scientific">Myceligenerans crystallogenes</name>
    <dbReference type="NCBI Taxonomy" id="316335"/>
    <lineage>
        <taxon>Bacteria</taxon>
        <taxon>Bacillati</taxon>
        <taxon>Actinomycetota</taxon>
        <taxon>Actinomycetes</taxon>
        <taxon>Micrococcales</taxon>
        <taxon>Promicromonosporaceae</taxon>
        <taxon>Myceligenerans</taxon>
    </lineage>
</organism>
<dbReference type="InterPro" id="IPR056823">
    <property type="entry name" value="TEN-like_YD-shell"/>
</dbReference>
<evidence type="ECO:0000259" key="3">
    <source>
        <dbReference type="Pfam" id="PF25023"/>
    </source>
</evidence>
<dbReference type="InterPro" id="IPR006530">
    <property type="entry name" value="YD"/>
</dbReference>
<dbReference type="PANTHER" id="PTHR32305:SF17">
    <property type="entry name" value="TRNA NUCLEASE WAPA"/>
    <property type="match status" value="1"/>
</dbReference>
<gene>
    <name evidence="4" type="ORF">GCM10009751_16730</name>
</gene>
<feature type="region of interest" description="Disordered" evidence="2">
    <location>
        <begin position="1"/>
        <end position="45"/>
    </location>
</feature>
<evidence type="ECO:0000313" key="4">
    <source>
        <dbReference type="EMBL" id="GAA1859918.1"/>
    </source>
</evidence>
<feature type="domain" description="Teneurin-like YD-shell" evidence="3">
    <location>
        <begin position="1716"/>
        <end position="1925"/>
    </location>
</feature>
<reference evidence="4 5" key="1">
    <citation type="journal article" date="2019" name="Int. J. Syst. Evol. Microbiol.">
        <title>The Global Catalogue of Microorganisms (GCM) 10K type strain sequencing project: providing services to taxonomists for standard genome sequencing and annotation.</title>
        <authorList>
            <consortium name="The Broad Institute Genomics Platform"/>
            <consortium name="The Broad Institute Genome Sequencing Center for Infectious Disease"/>
            <person name="Wu L."/>
            <person name="Ma J."/>
        </authorList>
    </citation>
    <scope>NUCLEOTIDE SEQUENCE [LARGE SCALE GENOMIC DNA]</scope>
    <source>
        <strain evidence="4 5">JCM 14326</strain>
    </source>
</reference>
<dbReference type="NCBIfam" id="TIGR03696">
    <property type="entry name" value="Rhs_assc_core"/>
    <property type="match status" value="1"/>
</dbReference>
<evidence type="ECO:0000313" key="5">
    <source>
        <dbReference type="Proteomes" id="UP001501094"/>
    </source>
</evidence>
<keyword evidence="1" id="KW-0677">Repeat</keyword>
<evidence type="ECO:0000256" key="2">
    <source>
        <dbReference type="SAM" id="MobiDB-lite"/>
    </source>
</evidence>
<dbReference type="NCBIfam" id="TIGR01643">
    <property type="entry name" value="YD_repeat_2x"/>
    <property type="match status" value="3"/>
</dbReference>
<feature type="compositionally biased region" description="Gly residues" evidence="2">
    <location>
        <begin position="1981"/>
        <end position="1998"/>
    </location>
</feature>
<feature type="region of interest" description="Disordered" evidence="2">
    <location>
        <begin position="1349"/>
        <end position="1387"/>
    </location>
</feature>
<dbReference type="InterPro" id="IPR022385">
    <property type="entry name" value="Rhs_assc_core"/>
</dbReference>
<comment type="caution">
    <text evidence="4">The sequence shown here is derived from an EMBL/GenBank/DDBJ whole genome shotgun (WGS) entry which is preliminary data.</text>
</comment>
<name>A0ABN3AZZ0_9MICO</name>
<keyword evidence="5" id="KW-1185">Reference proteome</keyword>
<dbReference type="InterPro" id="IPR050708">
    <property type="entry name" value="T6SS_VgrG/RHS"/>
</dbReference>
<sequence length="2215" mass="236376">MNRGGRRGMQVGSGGMRNQGVEMNSMSSRTRATAEGPRALQRWQSSDGRWRPLALWAGMSATTALLATLLVPAAAAPASAVTKEPPTPDLGTVVAGADARTRAPELPEVPVVSAAGQKLPAGGSATVPVASASATESTRTAATSTAAPTVVGGLPVAVRQSGGTKAEKVSVRVRQGSLGAPVVELRLPEAASSSGTKTATGTTSPAAVDVELDYSKFAGAYGGSYGDRLALTGKNGKLVQFVNDTENQTLTAHKVKLSAASATTLVVAATTSGGEGDFGATPLAKSASWSTDLRSGSFSWNYPIAVPDVPGSFTPQLGLSYNSGGIDGRTSNTNNQSSLVGDGFDLWPGFIERKYKACSMDDVKNDAGRAIGDQCWDYDNAHISFNGAAGELIPAGTNTWKLSKDDGTKVELLTDSARSNGDNNNEYWRVTTPEGVQYYFGYHRLPGYASGDSVTHSTWTVPVLGDDAGDPCHASTRAASICDQAWRWNLDYAVDPSGNAISYYYTKGTNYYGKLGDPANNADYIRGGTLSRIDYGLASGDVSGATPLARVSFGYEERCIPGEVAGFPCDSISTQPNGWFDTPWDLNCSSTGTCDNGRTSPSFWGRKRMTSITTNVHLNGAFTPVDNWELKHRWGTADVDYQLLLKSITRTGKTGHATDTSLAGDVTLPPVTFSYEQLANRLDDTGDGQAPFVKERLATIVDESGGQVDVGYSQPACQVGNLPVENNNDTRCFPQRRLPGAELSPVTDWFNKYVVTSTVTTDLTGGAPDSETRYQYLGGGAWHWDDSNGITPDEEKTWSDWRGYGHVRTTSGSPTQQYSQSDSWFLRGMHGDRSNRSGGTRSVTVELETGEGDPITDSDWLAGYAYKTAQYSGVGGAIVSKAVNRPWWHRTGIKERTWGTIRSGFSGTSQTRTFTSLGTGGAPWRETLTETTYDADVAAEGDIVAGRVVEITERGDINESGDEKCTKIKYATNPDLNILTLHRRNQTWAVRCDQTPDREAGEVINDARYAYDGSGYTGWPREGRMTRTADLIGYDGTTAKYVEASSTYDAYGRVTKVTDLSADVTAPSYGDGTLVRAARTDGRATTTSYTPATGFMTSMTETTPPADPAVATSALTTTTKVDPRRGTPTVVTDANGYTTVVFSDALGRTGKVWLADRATTQLPSMKYTYRIIDGEPAAVGATVLNDQGEQRTSWTIYDGMLRERQTQVPGPSGGRIIADRFYDARGLNYKSYLDYYNDQAPAAAIFDPYESSSVDTMIRTDFDGLGRSIETRTSYTDSDSPANILDTTRWKYRGDRTTTIPPQGGTATTTLVDALGRTTQIRRHTDRAGAGPDDTSGFDTTSYTYTRRGELASVTDPEQNTWTYRYDQRGREVSTTDPDAGTTSTTYDDRGQVVTVKDGADKVTWNKYDGLGRPTELRTNNATGTLLKSWTYDTVPGAKGQLASSTSYSGSNAYKTLIGDYDRLYRPLRTVTQIPESEGDLAGNYITAAAYTVSGNLLGQPMASLSGSQDSLGIVYTRDSYTGWVTGTSAINGVEAEHTYDYVGKLMQTEMYGATGKSLWATNTYEDGTNRLSTYRIDRLDQPGVDRHETYEYDDLGNILSLTDVSRTGTDVQCFRYDHLAQLTAAWAQDTAGCANSGAAAESAGLLGGPAPYWHRWTYDEAGSRLTEIQEGIAGTATPADVNRTYGYDAAQPHTATSVNQSAEAAGGSPAVDSVENYTYDAVGRTTSRQISGDTQHLTWGDDGRLSKVENADGSTTQYVYDAEGNRLVGRSTDTSGKTTATLYLGNVEYTATSTSPGTTTRTQYIDLGDGHMAVVENGGKTTFTLADHHGTGQLTVNAADLSQVAQRRTTPFGTERGTGSLTPEQWPGTRGFVGGLDDRETTGLISLGAREYDPGLGRFISLDPVMDLTDPTQMHGYAYASNNPTTVSDATGLCDLGAGHDCTSDPCAGATSCIPEGSDERECYTAQACDDFPGSTPVGPGVGGGTTTTTTGGGTTGGTAADGAGTTGPAATGPTEEEIAHAREVMDKSVADVAMELGFELLKEFIGYNDFMGCLGGDIAGCAWLIAGITPWGKGVKAIKAAWKIVEGVQAFYKTLDKARGVVAAAKATKKTKSHVLWTGGDVSKDAARAYAEANGAKTLEMTATGRVLEKLPSGRVTNWLWGRASARFARGAKGDVHVFFNRNAPPRPGSVYARVERPILVEQGNRIVPHMVG</sequence>
<protein>
    <submittedName>
        <fullName evidence="4">RHS repeat-associated core domain-containing protein</fullName>
    </submittedName>
</protein>
<dbReference type="Gene3D" id="2.180.10.10">
    <property type="entry name" value="RHS repeat-associated core"/>
    <property type="match status" value="1"/>
</dbReference>
<dbReference type="Pfam" id="PF25023">
    <property type="entry name" value="TEN_YD-shell"/>
    <property type="match status" value="2"/>
</dbReference>
<accession>A0ABN3AZZ0</accession>